<proteinExistence type="predicted"/>
<dbReference type="PANTHER" id="PTHR47718:SF13">
    <property type="entry name" value="OS09G0290500 PROTEIN"/>
    <property type="match status" value="1"/>
</dbReference>
<dbReference type="Proteomes" id="UP000467840">
    <property type="component" value="Chromosome 13"/>
</dbReference>
<dbReference type="AlphaFoldDB" id="A0A6A6KUT3"/>
<feature type="domain" description="MULE transposase" evidence="1">
    <location>
        <begin position="189"/>
        <end position="235"/>
    </location>
</feature>
<organism evidence="2 3">
    <name type="scientific">Hevea brasiliensis</name>
    <name type="common">Para rubber tree</name>
    <name type="synonym">Siphonia brasiliensis</name>
    <dbReference type="NCBI Taxonomy" id="3981"/>
    <lineage>
        <taxon>Eukaryota</taxon>
        <taxon>Viridiplantae</taxon>
        <taxon>Streptophyta</taxon>
        <taxon>Embryophyta</taxon>
        <taxon>Tracheophyta</taxon>
        <taxon>Spermatophyta</taxon>
        <taxon>Magnoliopsida</taxon>
        <taxon>eudicotyledons</taxon>
        <taxon>Gunneridae</taxon>
        <taxon>Pentapetalae</taxon>
        <taxon>rosids</taxon>
        <taxon>fabids</taxon>
        <taxon>Malpighiales</taxon>
        <taxon>Euphorbiaceae</taxon>
        <taxon>Crotonoideae</taxon>
        <taxon>Micrandreae</taxon>
        <taxon>Hevea</taxon>
    </lineage>
</organism>
<name>A0A6A6KUT3_HEVBR</name>
<accession>A0A6A6KUT3</accession>
<reference evidence="2 3" key="1">
    <citation type="journal article" date="2020" name="Mol. Plant">
        <title>The Chromosome-Based Rubber Tree Genome Provides New Insights into Spurge Genome Evolution and Rubber Biosynthesis.</title>
        <authorList>
            <person name="Liu J."/>
            <person name="Shi C."/>
            <person name="Shi C.C."/>
            <person name="Li W."/>
            <person name="Zhang Q.J."/>
            <person name="Zhang Y."/>
            <person name="Li K."/>
            <person name="Lu H.F."/>
            <person name="Shi C."/>
            <person name="Zhu S.T."/>
            <person name="Xiao Z.Y."/>
            <person name="Nan H."/>
            <person name="Yue Y."/>
            <person name="Zhu X.G."/>
            <person name="Wu Y."/>
            <person name="Hong X.N."/>
            <person name="Fan G.Y."/>
            <person name="Tong Y."/>
            <person name="Zhang D."/>
            <person name="Mao C.L."/>
            <person name="Liu Y.L."/>
            <person name="Hao S.J."/>
            <person name="Liu W.Q."/>
            <person name="Lv M.Q."/>
            <person name="Zhang H.B."/>
            <person name="Liu Y."/>
            <person name="Hu-Tang G.R."/>
            <person name="Wang J.P."/>
            <person name="Wang J.H."/>
            <person name="Sun Y.H."/>
            <person name="Ni S.B."/>
            <person name="Chen W.B."/>
            <person name="Zhang X.C."/>
            <person name="Jiao Y.N."/>
            <person name="Eichler E.E."/>
            <person name="Li G.H."/>
            <person name="Liu X."/>
            <person name="Gao L.Z."/>
        </authorList>
    </citation>
    <scope>NUCLEOTIDE SEQUENCE [LARGE SCALE GENOMIC DNA]</scope>
    <source>
        <strain evidence="3">cv. GT1</strain>
        <tissue evidence="2">Leaf</tissue>
    </source>
</reference>
<dbReference type="PANTHER" id="PTHR47718">
    <property type="entry name" value="OS01G0519700 PROTEIN"/>
    <property type="match status" value="1"/>
</dbReference>
<dbReference type="Pfam" id="PF10551">
    <property type="entry name" value="MULE"/>
    <property type="match status" value="1"/>
</dbReference>
<dbReference type="EMBL" id="JAAGAX010000014">
    <property type="protein sequence ID" value="KAF2292407.1"/>
    <property type="molecule type" value="Genomic_DNA"/>
</dbReference>
<evidence type="ECO:0000259" key="1">
    <source>
        <dbReference type="Pfam" id="PF10551"/>
    </source>
</evidence>
<protein>
    <recommendedName>
        <fullName evidence="1">MULE transposase domain-containing protein</fullName>
    </recommendedName>
</protein>
<comment type="caution">
    <text evidence="2">The sequence shown here is derived from an EMBL/GenBank/DDBJ whole genome shotgun (WGS) entry which is preliminary data.</text>
</comment>
<dbReference type="InterPro" id="IPR018289">
    <property type="entry name" value="MULE_transposase_dom"/>
</dbReference>
<evidence type="ECO:0000313" key="2">
    <source>
        <dbReference type="EMBL" id="KAF2292407.1"/>
    </source>
</evidence>
<keyword evidence="3" id="KW-1185">Reference proteome</keyword>
<sequence>MRRRIVAYVFKCSEDDSIFIEEYDIVDKDTVMNKNSMNAGTQEVNSMGDDLHIFYQRDDEDVEGVDMSETAMNGGMKEGNFVEDVQRNSVYEAPRPGHNHDLEPSMCWFMRGHRKLTPNMKRVLEANDICGIRPSKSIRMLEVEVGGPENLSCLAKDCRNFIENKRRLQLGYVMFYGFILMEELLIKNFMMSTWIEAIGAVHPDAIITDQCEGIRKAIREVMSHTRHKFCLWHILCKVPEKFRSSNDYESISHEFKAVIYDSLSIEMFEINWNDFLKKHGMERNEWLIKLYSERENWVPIYLNHRFWARMLSTQRSEGMHAYFDGYVNSRSTLKQFSEQYEIAIRDKTGVEKVKVMEMLILNYWYVKEFVYEGGEHNLNTQHTKQENLEDNDNEGDVTIRDPKIVTSCGVKKRKRKVLLVEAEAMEAMEKERVEDEDQ</sequence>
<gene>
    <name evidence="2" type="ORF">GH714_022030</name>
</gene>
<evidence type="ECO:0000313" key="3">
    <source>
        <dbReference type="Proteomes" id="UP000467840"/>
    </source>
</evidence>